<keyword evidence="1" id="KW-1133">Transmembrane helix</keyword>
<evidence type="ECO:0000256" key="2">
    <source>
        <dbReference type="SAM" id="SignalP"/>
    </source>
</evidence>
<feature type="chain" id="PRO_5040385399" evidence="2">
    <location>
        <begin position="19"/>
        <end position="212"/>
    </location>
</feature>
<sequence>MIPFWIGIFLLEVKGLISLSLSSQLDSVVDVTNVNLSRNVNNENNNESTVIEVFNFDKCDCSWNILSLEFFKGNEYLLTFSQDAPECRNEIVQIEYIYNKTGQRFQILNSHFLDDGLIIIVESLVENDLYTLFMTYRSNCSNCTVVLEFKAPEKMKKNIPVFVGIVAVVSLIIIAMCFYNIRSKCIYRFIQELKRLPFIVNCTDKHFVEFEH</sequence>
<accession>A0A9P0GGK0</accession>
<reference evidence="3" key="1">
    <citation type="submission" date="2022-01" db="EMBL/GenBank/DDBJ databases">
        <authorList>
            <person name="King R."/>
        </authorList>
    </citation>
    <scope>NUCLEOTIDE SEQUENCE</scope>
</reference>
<keyword evidence="4" id="KW-1185">Reference proteome</keyword>
<dbReference type="AlphaFoldDB" id="A0A9P0GGK0"/>
<feature type="signal peptide" evidence="2">
    <location>
        <begin position="1"/>
        <end position="18"/>
    </location>
</feature>
<feature type="transmembrane region" description="Helical" evidence="1">
    <location>
        <begin position="159"/>
        <end position="181"/>
    </location>
</feature>
<keyword evidence="2" id="KW-0732">Signal</keyword>
<evidence type="ECO:0000313" key="3">
    <source>
        <dbReference type="EMBL" id="CAH1115130.1"/>
    </source>
</evidence>
<dbReference type="EMBL" id="OV651821">
    <property type="protein sequence ID" value="CAH1115130.1"/>
    <property type="molecule type" value="Genomic_DNA"/>
</dbReference>
<dbReference type="Proteomes" id="UP001153636">
    <property type="component" value="Chromosome 9"/>
</dbReference>
<organism evidence="3 4">
    <name type="scientific">Psylliodes chrysocephalus</name>
    <dbReference type="NCBI Taxonomy" id="3402493"/>
    <lineage>
        <taxon>Eukaryota</taxon>
        <taxon>Metazoa</taxon>
        <taxon>Ecdysozoa</taxon>
        <taxon>Arthropoda</taxon>
        <taxon>Hexapoda</taxon>
        <taxon>Insecta</taxon>
        <taxon>Pterygota</taxon>
        <taxon>Neoptera</taxon>
        <taxon>Endopterygota</taxon>
        <taxon>Coleoptera</taxon>
        <taxon>Polyphaga</taxon>
        <taxon>Cucujiformia</taxon>
        <taxon>Chrysomeloidea</taxon>
        <taxon>Chrysomelidae</taxon>
        <taxon>Galerucinae</taxon>
        <taxon>Alticini</taxon>
        <taxon>Psylliodes</taxon>
    </lineage>
</organism>
<evidence type="ECO:0000256" key="1">
    <source>
        <dbReference type="SAM" id="Phobius"/>
    </source>
</evidence>
<dbReference type="OrthoDB" id="6664762at2759"/>
<gene>
    <name evidence="3" type="ORF">PSYICH_LOCUS15030</name>
</gene>
<proteinExistence type="predicted"/>
<evidence type="ECO:0000313" key="4">
    <source>
        <dbReference type="Proteomes" id="UP001153636"/>
    </source>
</evidence>
<keyword evidence="1" id="KW-0472">Membrane</keyword>
<keyword evidence="1" id="KW-0812">Transmembrane</keyword>
<name>A0A9P0GGK0_9CUCU</name>
<protein>
    <submittedName>
        <fullName evidence="3">Uncharacterized protein</fullName>
    </submittedName>
</protein>